<dbReference type="EMBL" id="CP089276">
    <property type="protein sequence ID" value="USP77860.1"/>
    <property type="molecule type" value="Genomic_DNA"/>
</dbReference>
<dbReference type="Pfam" id="PF00172">
    <property type="entry name" value="Zn_clus"/>
    <property type="match status" value="1"/>
</dbReference>
<dbReference type="InterPro" id="IPR036864">
    <property type="entry name" value="Zn2-C6_fun-type_DNA-bd_sf"/>
</dbReference>
<proteinExistence type="predicted"/>
<dbReference type="PANTHER" id="PTHR37534:SF46">
    <property type="entry name" value="ZN(II)2CYS6 TRANSCRIPTION FACTOR (EUROFUNG)"/>
    <property type="match status" value="1"/>
</dbReference>
<accession>A0A9Q9DTC1</accession>
<dbReference type="CDD" id="cd00067">
    <property type="entry name" value="GAL4"/>
    <property type="match status" value="1"/>
</dbReference>
<dbReference type="SUPFAM" id="SSF57701">
    <property type="entry name" value="Zn2/Cys6 DNA-binding domain"/>
    <property type="match status" value="1"/>
</dbReference>
<sequence>MHDRKRRARTGCLTCKARRVKCDEQVPECRRCINANVACAGYEQRRVVVPIKSSDHAQEERRTTSSPSTSLISQNWQQFLPPLLASEGTASSVSPGSPSRSQSETQHPNIAMIGNHAPLVGFPSSPRPNQCPSLGARHVLGYHQVLLRTLPILFPPQHLQFWRDELLQEAWGRDYLYLTLVALGNIHRAALMTVADSERDQTNGFDMKITAVQLYTQALEELAKHLEEAKQTPILLIATLCLMAYFESFSGNIPAFIGRIQAADHYFATLVPVYIGSYGKERPQNGDLAPLRDCLRSLGQTCYVTLPLKLIHVTTEQHLDAFYVDPPDPERDSSTALAALQSLVSMISESHKIKELIWSPIAAYTRIVSAQTINGFEEKLIKWRNNYQDLIPELDTDAALKTLLVYRWSQFAMPPPSYTSTTRNKSLAAAHYNFYRARLKWALVLLEDDVPQNKPTAEFYFYEALRHAASHAAFLTAKNCDENLYIPCEALKVGLLPVLHITGLCSPQPLWLEWIKNLCDQIIQEGVLKGHTFATNLDCLHKFEMERSRGNYLATIDQYPEPAERIICQLIPETDGRHFRSFFAMPSAVHDPQHAGLGAYRVIGDARWKCSYGEGPCTPIFNVYDQNANLESFSTEWLYNTQSALDWLVWSQEKEFHMDRALQDHISGTRLLLATDDAVARSHMET</sequence>
<dbReference type="GO" id="GO:0008270">
    <property type="term" value="F:zinc ion binding"/>
    <property type="evidence" value="ECO:0007669"/>
    <property type="project" value="InterPro"/>
</dbReference>
<protein>
    <recommendedName>
        <fullName evidence="2">Zn(2)-C6 fungal-type domain-containing protein</fullName>
    </recommendedName>
</protein>
<dbReference type="InterPro" id="IPR001138">
    <property type="entry name" value="Zn2Cys6_DnaBD"/>
</dbReference>
<keyword evidence="1" id="KW-0539">Nucleus</keyword>
<dbReference type="PANTHER" id="PTHR37534">
    <property type="entry name" value="TRANSCRIPTIONAL ACTIVATOR PROTEIN UGA3"/>
    <property type="match status" value="1"/>
</dbReference>
<gene>
    <name evidence="3" type="ORF">yc1106_05134</name>
</gene>
<keyword evidence="4" id="KW-1185">Reference proteome</keyword>
<dbReference type="Gene3D" id="4.10.240.10">
    <property type="entry name" value="Zn(2)-C6 fungal-type DNA-binding domain"/>
    <property type="match status" value="1"/>
</dbReference>
<dbReference type="OrthoDB" id="2593732at2759"/>
<evidence type="ECO:0000313" key="3">
    <source>
        <dbReference type="EMBL" id="USP77860.1"/>
    </source>
</evidence>
<dbReference type="Proteomes" id="UP001056012">
    <property type="component" value="Chromosome 3"/>
</dbReference>
<feature type="domain" description="Zn(2)-C6 fungal-type" evidence="2">
    <location>
        <begin position="11"/>
        <end position="39"/>
    </location>
</feature>
<organism evidence="3 4">
    <name type="scientific">Curvularia clavata</name>
    <dbReference type="NCBI Taxonomy" id="95742"/>
    <lineage>
        <taxon>Eukaryota</taxon>
        <taxon>Fungi</taxon>
        <taxon>Dikarya</taxon>
        <taxon>Ascomycota</taxon>
        <taxon>Pezizomycotina</taxon>
        <taxon>Dothideomycetes</taxon>
        <taxon>Pleosporomycetidae</taxon>
        <taxon>Pleosporales</taxon>
        <taxon>Pleosporineae</taxon>
        <taxon>Pleosporaceae</taxon>
        <taxon>Curvularia</taxon>
    </lineage>
</organism>
<evidence type="ECO:0000259" key="2">
    <source>
        <dbReference type="PROSITE" id="PS00463"/>
    </source>
</evidence>
<dbReference type="SMART" id="SM00066">
    <property type="entry name" value="GAL4"/>
    <property type="match status" value="1"/>
</dbReference>
<dbReference type="VEuPathDB" id="FungiDB:yc1106_05134"/>
<evidence type="ECO:0000313" key="4">
    <source>
        <dbReference type="Proteomes" id="UP001056012"/>
    </source>
</evidence>
<dbReference type="PROSITE" id="PS00463">
    <property type="entry name" value="ZN2_CY6_FUNGAL_1"/>
    <property type="match status" value="1"/>
</dbReference>
<dbReference type="GO" id="GO:0000981">
    <property type="term" value="F:DNA-binding transcription factor activity, RNA polymerase II-specific"/>
    <property type="evidence" value="ECO:0007669"/>
    <property type="project" value="InterPro"/>
</dbReference>
<evidence type="ECO:0000256" key="1">
    <source>
        <dbReference type="ARBA" id="ARBA00023242"/>
    </source>
</evidence>
<name>A0A9Q9DTC1_CURCL</name>
<reference evidence="3" key="1">
    <citation type="submission" date="2021-12" db="EMBL/GenBank/DDBJ databases">
        <title>Curvularia clavata genome.</title>
        <authorList>
            <person name="Cao Y."/>
        </authorList>
    </citation>
    <scope>NUCLEOTIDE SEQUENCE</scope>
    <source>
        <strain evidence="3">Yc1106</strain>
    </source>
</reference>
<dbReference type="AlphaFoldDB" id="A0A9Q9DTC1"/>